<sequence>MSWHGVSIIICCHNGAARLPETVRHIARQAVPRYVPWEFILVDNASTDQSSAIVESIWNSLDPSGELRIVYEPALGLSHARARGFAEARYEFVILCDDDNWIEESYAATAYEIMMGNARIAALGGLGKLVFEVEPPEWVKHAGIFAAGEQADRPGKVMKNRIYGAGCVIRRSAYLQLRELGFRSLLTDRKGTELTSGGDHELCFALSIMGYDIWYDDRLCFSHFITKDRLTWQYLMRYARESSRCFDVLTSYKMIAADTSTSKFSIITMIRDFFFCLRQFIRVNGRRLVTAPMSVQGRLLYFRHVILKCKLVAYFKEFNAIVRTHEEILKFKDACVEAQGIKRKEPQFAARFRITFFLKLFALRQ</sequence>
<dbReference type="Proteomes" id="UP001319200">
    <property type="component" value="Unassembled WGS sequence"/>
</dbReference>
<dbReference type="GO" id="GO:0016758">
    <property type="term" value="F:hexosyltransferase activity"/>
    <property type="evidence" value="ECO:0007669"/>
    <property type="project" value="UniProtKB-ARBA"/>
</dbReference>
<reference evidence="2 3" key="1">
    <citation type="submission" date="2021-05" db="EMBL/GenBank/DDBJ databases">
        <title>A Polyphasic approach of four new species of the genus Ohtaekwangia: Ohtaekwangia histidinii sp. nov., Ohtaekwangia cretensis sp. nov., Ohtaekwangia indiensis sp. nov., Ohtaekwangia reichenbachii sp. nov. from diverse environment.</title>
        <authorList>
            <person name="Octaviana S."/>
        </authorList>
    </citation>
    <scope>NUCLEOTIDE SEQUENCE [LARGE SCALE GENOMIC DNA]</scope>
    <source>
        <strain evidence="2 3">PWU4</strain>
    </source>
</reference>
<gene>
    <name evidence="2" type="ORF">KK083_12685</name>
</gene>
<dbReference type="PANTHER" id="PTHR22916">
    <property type="entry name" value="GLYCOSYLTRANSFERASE"/>
    <property type="match status" value="1"/>
</dbReference>
<dbReference type="EMBL" id="JAHESF010000011">
    <property type="protein sequence ID" value="MBT1697740.1"/>
    <property type="molecule type" value="Genomic_DNA"/>
</dbReference>
<accession>A0AAP2DK05</accession>
<evidence type="ECO:0000313" key="2">
    <source>
        <dbReference type="EMBL" id="MBT1697740.1"/>
    </source>
</evidence>
<evidence type="ECO:0000259" key="1">
    <source>
        <dbReference type="Pfam" id="PF00535"/>
    </source>
</evidence>
<dbReference type="AlphaFoldDB" id="A0AAP2DK05"/>
<name>A0AAP2DK05_9BACT</name>
<organism evidence="2 3">
    <name type="scientific">Chryseosolibacter histidini</name>
    <dbReference type="NCBI Taxonomy" id="2782349"/>
    <lineage>
        <taxon>Bacteria</taxon>
        <taxon>Pseudomonadati</taxon>
        <taxon>Bacteroidota</taxon>
        <taxon>Cytophagia</taxon>
        <taxon>Cytophagales</taxon>
        <taxon>Chryseotaleaceae</taxon>
        <taxon>Chryseosolibacter</taxon>
    </lineage>
</organism>
<dbReference type="InterPro" id="IPR029044">
    <property type="entry name" value="Nucleotide-diphossugar_trans"/>
</dbReference>
<comment type="caution">
    <text evidence="2">The sequence shown here is derived from an EMBL/GenBank/DDBJ whole genome shotgun (WGS) entry which is preliminary data.</text>
</comment>
<feature type="domain" description="Glycosyltransferase 2-like" evidence="1">
    <location>
        <begin position="7"/>
        <end position="122"/>
    </location>
</feature>
<dbReference type="Pfam" id="PF00535">
    <property type="entry name" value="Glycos_transf_2"/>
    <property type="match status" value="1"/>
</dbReference>
<proteinExistence type="predicted"/>
<dbReference type="SUPFAM" id="SSF53448">
    <property type="entry name" value="Nucleotide-diphospho-sugar transferases"/>
    <property type="match status" value="1"/>
</dbReference>
<dbReference type="RefSeq" id="WP_254163613.1">
    <property type="nucleotide sequence ID" value="NZ_JAHESF010000011.1"/>
</dbReference>
<evidence type="ECO:0000313" key="3">
    <source>
        <dbReference type="Proteomes" id="UP001319200"/>
    </source>
</evidence>
<dbReference type="InterPro" id="IPR001173">
    <property type="entry name" value="Glyco_trans_2-like"/>
</dbReference>
<dbReference type="Gene3D" id="3.90.550.10">
    <property type="entry name" value="Spore Coat Polysaccharide Biosynthesis Protein SpsA, Chain A"/>
    <property type="match status" value="1"/>
</dbReference>
<protein>
    <submittedName>
        <fullName evidence="2">Glycosyltransferase family 2 protein</fullName>
    </submittedName>
</protein>
<keyword evidence="3" id="KW-1185">Reference proteome</keyword>
<dbReference type="CDD" id="cd00761">
    <property type="entry name" value="Glyco_tranf_GTA_type"/>
    <property type="match status" value="1"/>
</dbReference>
<dbReference type="PANTHER" id="PTHR22916:SF3">
    <property type="entry name" value="UDP-GLCNAC:BETAGAL BETA-1,3-N-ACETYLGLUCOSAMINYLTRANSFERASE-LIKE PROTEIN 1"/>
    <property type="match status" value="1"/>
</dbReference>